<evidence type="ECO:0000313" key="2">
    <source>
        <dbReference type="EMBL" id="KAK9420370.1"/>
    </source>
</evidence>
<gene>
    <name evidence="2" type="ORF">SUNI508_06366</name>
</gene>
<feature type="region of interest" description="Disordered" evidence="1">
    <location>
        <begin position="82"/>
        <end position="102"/>
    </location>
</feature>
<proteinExistence type="predicted"/>
<accession>A0ABR2V0A6</accession>
<comment type="caution">
    <text evidence="2">The sequence shown here is derived from an EMBL/GenBank/DDBJ whole genome shotgun (WGS) entry which is preliminary data.</text>
</comment>
<name>A0ABR2V0A6_9PEZI</name>
<evidence type="ECO:0000256" key="1">
    <source>
        <dbReference type="SAM" id="MobiDB-lite"/>
    </source>
</evidence>
<protein>
    <submittedName>
        <fullName evidence="2">Uncharacterized protein</fullName>
    </submittedName>
</protein>
<evidence type="ECO:0000313" key="3">
    <source>
        <dbReference type="Proteomes" id="UP001408356"/>
    </source>
</evidence>
<sequence length="102" mass="11008">MSTVEIKRRASEQCEAVGVGRSVEDERFYSTRGKEMMIVVRAGADDDWKVWWRCGEESFWATLAGLGGRWRLVLVGDGAGAGAGGGGGAGLKEGRWRTNNTA</sequence>
<keyword evidence="3" id="KW-1185">Reference proteome</keyword>
<dbReference type="EMBL" id="JARVKF010000235">
    <property type="protein sequence ID" value="KAK9420370.1"/>
    <property type="molecule type" value="Genomic_DNA"/>
</dbReference>
<organism evidence="2 3">
    <name type="scientific">Seiridium unicorne</name>
    <dbReference type="NCBI Taxonomy" id="138068"/>
    <lineage>
        <taxon>Eukaryota</taxon>
        <taxon>Fungi</taxon>
        <taxon>Dikarya</taxon>
        <taxon>Ascomycota</taxon>
        <taxon>Pezizomycotina</taxon>
        <taxon>Sordariomycetes</taxon>
        <taxon>Xylariomycetidae</taxon>
        <taxon>Amphisphaeriales</taxon>
        <taxon>Sporocadaceae</taxon>
        <taxon>Seiridium</taxon>
    </lineage>
</organism>
<dbReference type="Proteomes" id="UP001408356">
    <property type="component" value="Unassembled WGS sequence"/>
</dbReference>
<reference evidence="2 3" key="1">
    <citation type="journal article" date="2024" name="J. Plant Pathol.">
        <title>Sequence and assembly of the genome of Seiridium unicorne, isolate CBS 538.82, causal agent of cypress canker disease.</title>
        <authorList>
            <person name="Scali E."/>
            <person name="Rocca G.D."/>
            <person name="Danti R."/>
            <person name="Garbelotto M."/>
            <person name="Barberini S."/>
            <person name="Baroncelli R."/>
            <person name="Emiliani G."/>
        </authorList>
    </citation>
    <scope>NUCLEOTIDE SEQUENCE [LARGE SCALE GENOMIC DNA]</scope>
    <source>
        <strain evidence="2 3">BM-138-508</strain>
    </source>
</reference>
<feature type="compositionally biased region" description="Gly residues" evidence="1">
    <location>
        <begin position="82"/>
        <end position="91"/>
    </location>
</feature>